<reference evidence="1 2" key="1">
    <citation type="journal article" date="2021" name="Nat. Plants">
        <title>The Taxus genome provides insights into paclitaxel biosynthesis.</title>
        <authorList>
            <person name="Xiong X."/>
            <person name="Gou J."/>
            <person name="Liao Q."/>
            <person name="Li Y."/>
            <person name="Zhou Q."/>
            <person name="Bi G."/>
            <person name="Li C."/>
            <person name="Du R."/>
            <person name="Wang X."/>
            <person name="Sun T."/>
            <person name="Guo L."/>
            <person name="Liang H."/>
            <person name="Lu P."/>
            <person name="Wu Y."/>
            <person name="Zhang Z."/>
            <person name="Ro D.K."/>
            <person name="Shang Y."/>
            <person name="Huang S."/>
            <person name="Yan J."/>
        </authorList>
    </citation>
    <scope>NUCLEOTIDE SEQUENCE [LARGE SCALE GENOMIC DNA]</scope>
    <source>
        <strain evidence="1">Ta-2019</strain>
    </source>
</reference>
<dbReference type="Gene3D" id="3.30.200.20">
    <property type="entry name" value="Phosphorylase Kinase, domain 1"/>
    <property type="match status" value="1"/>
</dbReference>
<dbReference type="InterPro" id="IPR011009">
    <property type="entry name" value="Kinase-like_dom_sf"/>
</dbReference>
<organism evidence="1 2">
    <name type="scientific">Taxus chinensis</name>
    <name type="common">Chinese yew</name>
    <name type="synonym">Taxus wallichiana var. chinensis</name>
    <dbReference type="NCBI Taxonomy" id="29808"/>
    <lineage>
        <taxon>Eukaryota</taxon>
        <taxon>Viridiplantae</taxon>
        <taxon>Streptophyta</taxon>
        <taxon>Embryophyta</taxon>
        <taxon>Tracheophyta</taxon>
        <taxon>Spermatophyta</taxon>
        <taxon>Pinopsida</taxon>
        <taxon>Pinidae</taxon>
        <taxon>Conifers II</taxon>
        <taxon>Cupressales</taxon>
        <taxon>Taxaceae</taxon>
        <taxon>Taxus</taxon>
    </lineage>
</organism>
<gene>
    <name evidence="1" type="ORF">KI387_035253</name>
</gene>
<dbReference type="EMBL" id="JAHRHJ020000007">
    <property type="protein sequence ID" value="KAH9307342.1"/>
    <property type="molecule type" value="Genomic_DNA"/>
</dbReference>
<name>A0AA38KZV1_TAXCH</name>
<evidence type="ECO:0000313" key="2">
    <source>
        <dbReference type="Proteomes" id="UP000824469"/>
    </source>
</evidence>
<dbReference type="Proteomes" id="UP000824469">
    <property type="component" value="Unassembled WGS sequence"/>
</dbReference>
<feature type="non-terminal residue" evidence="1">
    <location>
        <position position="1"/>
    </location>
</feature>
<feature type="non-terminal residue" evidence="1">
    <location>
        <position position="101"/>
    </location>
</feature>
<protein>
    <submittedName>
        <fullName evidence="1">Uncharacterized protein</fullName>
    </submittedName>
</protein>
<proteinExistence type="predicted"/>
<sequence>EVLKNIALSIRACGRHLLEDVSSSSDWTVRKRIKAAIFGRIHPITVATHNEERRGFSPESESRLLMQEQQFIFSLEELAEATENFHDKNKLGEGGFGAVYR</sequence>
<accession>A0AA38KZV1</accession>
<evidence type="ECO:0000313" key="1">
    <source>
        <dbReference type="EMBL" id="KAH9307342.1"/>
    </source>
</evidence>
<dbReference type="AlphaFoldDB" id="A0AA38KZV1"/>
<dbReference type="SUPFAM" id="SSF56112">
    <property type="entry name" value="Protein kinase-like (PK-like)"/>
    <property type="match status" value="1"/>
</dbReference>
<comment type="caution">
    <text evidence="1">The sequence shown here is derived from an EMBL/GenBank/DDBJ whole genome shotgun (WGS) entry which is preliminary data.</text>
</comment>
<keyword evidence="2" id="KW-1185">Reference proteome</keyword>